<evidence type="ECO:0000256" key="1">
    <source>
        <dbReference type="SAM" id="MobiDB-lite"/>
    </source>
</evidence>
<accession>A0A371EB17</accession>
<reference evidence="2" key="1">
    <citation type="submission" date="2018-05" db="EMBL/GenBank/DDBJ databases">
        <title>Draft genome of Mucuna pruriens seed.</title>
        <authorList>
            <person name="Nnadi N.E."/>
            <person name="Vos R."/>
            <person name="Hasami M.H."/>
            <person name="Devisetty U.K."/>
            <person name="Aguiy J.C."/>
        </authorList>
    </citation>
    <scope>NUCLEOTIDE SEQUENCE [LARGE SCALE GENOMIC DNA]</scope>
    <source>
        <strain evidence="2">JCA_2017</strain>
    </source>
</reference>
<protein>
    <submittedName>
        <fullName evidence="2">Uncharacterized protein</fullName>
    </submittedName>
</protein>
<feature type="compositionally biased region" description="Polar residues" evidence="1">
    <location>
        <begin position="79"/>
        <end position="92"/>
    </location>
</feature>
<dbReference type="Proteomes" id="UP000257109">
    <property type="component" value="Unassembled WGS sequence"/>
</dbReference>
<gene>
    <name evidence="2" type="ORF">CR513_58366</name>
</gene>
<feature type="non-terminal residue" evidence="2">
    <location>
        <position position="126"/>
    </location>
</feature>
<proteinExistence type="predicted"/>
<organism evidence="2 3">
    <name type="scientific">Mucuna pruriens</name>
    <name type="common">Velvet bean</name>
    <name type="synonym">Dolichos pruriens</name>
    <dbReference type="NCBI Taxonomy" id="157652"/>
    <lineage>
        <taxon>Eukaryota</taxon>
        <taxon>Viridiplantae</taxon>
        <taxon>Streptophyta</taxon>
        <taxon>Embryophyta</taxon>
        <taxon>Tracheophyta</taxon>
        <taxon>Spermatophyta</taxon>
        <taxon>Magnoliopsida</taxon>
        <taxon>eudicotyledons</taxon>
        <taxon>Gunneridae</taxon>
        <taxon>Pentapetalae</taxon>
        <taxon>rosids</taxon>
        <taxon>fabids</taxon>
        <taxon>Fabales</taxon>
        <taxon>Fabaceae</taxon>
        <taxon>Papilionoideae</taxon>
        <taxon>50 kb inversion clade</taxon>
        <taxon>NPAAA clade</taxon>
        <taxon>indigoferoid/millettioid clade</taxon>
        <taxon>Phaseoleae</taxon>
        <taxon>Mucuna</taxon>
    </lineage>
</organism>
<dbReference type="EMBL" id="QJKJ01015018">
    <property type="protein sequence ID" value="RDX63233.1"/>
    <property type="molecule type" value="Genomic_DNA"/>
</dbReference>
<evidence type="ECO:0000313" key="2">
    <source>
        <dbReference type="EMBL" id="RDX63233.1"/>
    </source>
</evidence>
<sequence>MVDNKRLENKIIELTSLVRQLVIGQHHTSPPTKVCGICTSTKYPIDACPTFIEVFGLINGQQYGRQQYRQSHDQHSNMRYDSYPTQNVPQRYQTPPPFKQQQPTQPVQQKFLEDLVKQMTMSNMHF</sequence>
<evidence type="ECO:0000313" key="3">
    <source>
        <dbReference type="Proteomes" id="UP000257109"/>
    </source>
</evidence>
<dbReference type="AlphaFoldDB" id="A0A371EB17"/>
<comment type="caution">
    <text evidence="2">The sequence shown here is derived from an EMBL/GenBank/DDBJ whole genome shotgun (WGS) entry which is preliminary data.</text>
</comment>
<name>A0A371EB17_MUCPR</name>
<feature type="region of interest" description="Disordered" evidence="1">
    <location>
        <begin position="66"/>
        <end position="105"/>
    </location>
</feature>
<keyword evidence="3" id="KW-1185">Reference proteome</keyword>